<dbReference type="RefSeq" id="XP_012203496.1">
    <property type="nucleotide sequence ID" value="XM_012348106.1"/>
</dbReference>
<evidence type="ECO:0000313" key="2">
    <source>
        <dbReference type="Proteomes" id="UP000030745"/>
    </source>
</evidence>
<proteinExistence type="predicted"/>
<dbReference type="PANTHER" id="PTHR43198">
    <property type="entry name" value="BIFUNCTIONAL TH2 PROTEIN"/>
    <property type="match status" value="1"/>
</dbReference>
<sequence length="97" mass="10134">KAQRVTTLQDSASIVYIGDGVNDLLALLAADVGIVFGSPNASASRVARHFGVRLVDLADEKALSVAALAAHAATAKAENAPLLFRAPSWHILGLFLR</sequence>
<dbReference type="GeneID" id="24131184"/>
<accession>A0A067CGP9</accession>
<keyword evidence="2" id="KW-1185">Reference proteome</keyword>
<protein>
    <recommendedName>
        <fullName evidence="3">P-type ATPase C-terminal domain-containing protein</fullName>
    </recommendedName>
</protein>
<dbReference type="PANTHER" id="PTHR43198:SF2">
    <property type="entry name" value="SI:CH1073-67J19.1-RELATED"/>
    <property type="match status" value="1"/>
</dbReference>
<dbReference type="GO" id="GO:0005829">
    <property type="term" value="C:cytosol"/>
    <property type="evidence" value="ECO:0007669"/>
    <property type="project" value="TreeGrafter"/>
</dbReference>
<dbReference type="Proteomes" id="UP000030745">
    <property type="component" value="Unassembled WGS sequence"/>
</dbReference>
<gene>
    <name evidence="1" type="ORF">SPRG_08985</name>
</gene>
<dbReference type="KEGG" id="spar:SPRG_08985"/>
<name>A0A067CGP9_SAPPC</name>
<feature type="non-terminal residue" evidence="1">
    <location>
        <position position="1"/>
    </location>
</feature>
<organism evidence="1 2">
    <name type="scientific">Saprolegnia parasitica (strain CBS 223.65)</name>
    <dbReference type="NCBI Taxonomy" id="695850"/>
    <lineage>
        <taxon>Eukaryota</taxon>
        <taxon>Sar</taxon>
        <taxon>Stramenopiles</taxon>
        <taxon>Oomycota</taxon>
        <taxon>Saprolegniomycetes</taxon>
        <taxon>Saprolegniales</taxon>
        <taxon>Saprolegniaceae</taxon>
        <taxon>Saprolegnia</taxon>
    </lineage>
</organism>
<dbReference type="Gene3D" id="3.40.50.1000">
    <property type="entry name" value="HAD superfamily/HAD-like"/>
    <property type="match status" value="1"/>
</dbReference>
<dbReference type="InterPro" id="IPR050967">
    <property type="entry name" value="Thiamine_Salvage_TenA"/>
</dbReference>
<dbReference type="InterPro" id="IPR023214">
    <property type="entry name" value="HAD_sf"/>
</dbReference>
<dbReference type="AlphaFoldDB" id="A0A067CGP9"/>
<dbReference type="SUPFAM" id="SSF56784">
    <property type="entry name" value="HAD-like"/>
    <property type="match status" value="1"/>
</dbReference>
<dbReference type="InterPro" id="IPR036412">
    <property type="entry name" value="HAD-like_sf"/>
</dbReference>
<evidence type="ECO:0008006" key="3">
    <source>
        <dbReference type="Google" id="ProtNLM"/>
    </source>
</evidence>
<reference evidence="1 2" key="1">
    <citation type="journal article" date="2013" name="PLoS Genet.">
        <title>Distinctive expansion of potential virulence genes in the genome of the oomycete fish pathogen Saprolegnia parasitica.</title>
        <authorList>
            <person name="Jiang R.H."/>
            <person name="de Bruijn I."/>
            <person name="Haas B.J."/>
            <person name="Belmonte R."/>
            <person name="Lobach L."/>
            <person name="Christie J."/>
            <person name="van den Ackerveken G."/>
            <person name="Bottin A."/>
            <person name="Bulone V."/>
            <person name="Diaz-Moreno S.M."/>
            <person name="Dumas B."/>
            <person name="Fan L."/>
            <person name="Gaulin E."/>
            <person name="Govers F."/>
            <person name="Grenville-Briggs L.J."/>
            <person name="Horner N.R."/>
            <person name="Levin J.Z."/>
            <person name="Mammella M."/>
            <person name="Meijer H.J."/>
            <person name="Morris P."/>
            <person name="Nusbaum C."/>
            <person name="Oome S."/>
            <person name="Phillips A.J."/>
            <person name="van Rooyen D."/>
            <person name="Rzeszutek E."/>
            <person name="Saraiva M."/>
            <person name="Secombes C.J."/>
            <person name="Seidl M.F."/>
            <person name="Snel B."/>
            <person name="Stassen J.H."/>
            <person name="Sykes S."/>
            <person name="Tripathy S."/>
            <person name="van den Berg H."/>
            <person name="Vega-Arreguin J.C."/>
            <person name="Wawra S."/>
            <person name="Young S.K."/>
            <person name="Zeng Q."/>
            <person name="Dieguez-Uribeondo J."/>
            <person name="Russ C."/>
            <person name="Tyler B.M."/>
            <person name="van West P."/>
        </authorList>
    </citation>
    <scope>NUCLEOTIDE SEQUENCE [LARGE SCALE GENOMIC DNA]</scope>
    <source>
        <strain evidence="1 2">CBS 223.65</strain>
    </source>
</reference>
<evidence type="ECO:0000313" key="1">
    <source>
        <dbReference type="EMBL" id="KDO25686.1"/>
    </source>
</evidence>
<dbReference type="EMBL" id="KK583229">
    <property type="protein sequence ID" value="KDO25686.1"/>
    <property type="molecule type" value="Genomic_DNA"/>
</dbReference>
<dbReference type="VEuPathDB" id="FungiDB:SPRG_08985"/>